<evidence type="ECO:0000313" key="3">
    <source>
        <dbReference type="Proteomes" id="UP000593765"/>
    </source>
</evidence>
<proteinExistence type="predicted"/>
<protein>
    <submittedName>
        <fullName evidence="2">Uncharacterized protein</fullName>
    </submittedName>
</protein>
<dbReference type="AlphaFoldDB" id="A0A7M2WVS1"/>
<dbReference type="EMBL" id="CP063458">
    <property type="protein sequence ID" value="QOV89585.1"/>
    <property type="molecule type" value="Genomic_DNA"/>
</dbReference>
<dbReference type="KEGG" id="hbs:IPV69_25915"/>
<sequence>MTFLRCLLTTLVFLCPLLRADEPPLRIAVTPDSLRFAWPPSAGKTEIRELPLHTSAAGEGHVLWSGEGPGATVPRFDGKRDRLFAKFERRLGGKALGPPQHVTDFSALPQRTNSLGSLANKKGIACLLDVEDGKALGFGQSNQNIDIGRRIDWQSVEPKLSFEFEGRKIGLGPSPLDTTRRRARESRTTQHTRRFWRSIAY</sequence>
<dbReference type="Proteomes" id="UP000593765">
    <property type="component" value="Chromosome"/>
</dbReference>
<dbReference type="RefSeq" id="WP_206292634.1">
    <property type="nucleotide sequence ID" value="NZ_CP063458.1"/>
</dbReference>
<keyword evidence="1" id="KW-0732">Signal</keyword>
<evidence type="ECO:0000256" key="1">
    <source>
        <dbReference type="SAM" id="SignalP"/>
    </source>
</evidence>
<feature type="signal peptide" evidence="1">
    <location>
        <begin position="1"/>
        <end position="20"/>
    </location>
</feature>
<evidence type="ECO:0000313" key="2">
    <source>
        <dbReference type="EMBL" id="QOV89585.1"/>
    </source>
</evidence>
<reference evidence="2 3" key="1">
    <citation type="submission" date="2020-10" db="EMBL/GenBank/DDBJ databases">
        <title>Wide distribution of Phycisphaera-like planctomycetes from WD2101 soil group in peatlands and genome analysis of the first cultivated representative.</title>
        <authorList>
            <person name="Dedysh S.N."/>
            <person name="Beletsky A.V."/>
            <person name="Ivanova A."/>
            <person name="Kulichevskaya I.S."/>
            <person name="Suzina N.E."/>
            <person name="Philippov D.A."/>
            <person name="Rakitin A.L."/>
            <person name="Mardanov A.V."/>
            <person name="Ravin N.V."/>
        </authorList>
    </citation>
    <scope>NUCLEOTIDE SEQUENCE [LARGE SCALE GENOMIC DNA]</scope>
    <source>
        <strain evidence="2 3">M1803</strain>
    </source>
</reference>
<accession>A0A7M2WVS1</accession>
<organism evidence="2 3">
    <name type="scientific">Humisphaera borealis</name>
    <dbReference type="NCBI Taxonomy" id="2807512"/>
    <lineage>
        <taxon>Bacteria</taxon>
        <taxon>Pseudomonadati</taxon>
        <taxon>Planctomycetota</taxon>
        <taxon>Phycisphaerae</taxon>
        <taxon>Tepidisphaerales</taxon>
        <taxon>Tepidisphaeraceae</taxon>
        <taxon>Humisphaera</taxon>
    </lineage>
</organism>
<feature type="chain" id="PRO_5034622962" evidence="1">
    <location>
        <begin position="21"/>
        <end position="201"/>
    </location>
</feature>
<keyword evidence="3" id="KW-1185">Reference proteome</keyword>
<name>A0A7M2WVS1_9BACT</name>
<gene>
    <name evidence="2" type="ORF">IPV69_25915</name>
</gene>